<comment type="caution">
    <text evidence="1">The sequence shown here is derived from an EMBL/GenBank/DDBJ whole genome shotgun (WGS) entry which is preliminary data.</text>
</comment>
<dbReference type="Proteomes" id="UP001057402">
    <property type="component" value="Chromosome 12"/>
</dbReference>
<organism evidence="1 2">
    <name type="scientific">Melastoma candidum</name>
    <dbReference type="NCBI Taxonomy" id="119954"/>
    <lineage>
        <taxon>Eukaryota</taxon>
        <taxon>Viridiplantae</taxon>
        <taxon>Streptophyta</taxon>
        <taxon>Embryophyta</taxon>
        <taxon>Tracheophyta</taxon>
        <taxon>Spermatophyta</taxon>
        <taxon>Magnoliopsida</taxon>
        <taxon>eudicotyledons</taxon>
        <taxon>Gunneridae</taxon>
        <taxon>Pentapetalae</taxon>
        <taxon>rosids</taxon>
        <taxon>malvids</taxon>
        <taxon>Myrtales</taxon>
        <taxon>Melastomataceae</taxon>
        <taxon>Melastomatoideae</taxon>
        <taxon>Melastomateae</taxon>
        <taxon>Melastoma</taxon>
    </lineage>
</organism>
<name>A0ACB9KXV3_9MYRT</name>
<gene>
    <name evidence="1" type="ORF">MLD38_038068</name>
</gene>
<protein>
    <submittedName>
        <fullName evidence="1">Uncharacterized protein</fullName>
    </submittedName>
</protein>
<dbReference type="EMBL" id="CM042891">
    <property type="protein sequence ID" value="KAI4302305.1"/>
    <property type="molecule type" value="Genomic_DNA"/>
</dbReference>
<sequence length="199" mass="21200">MGPSSKDLLPLEKHDSSNLSLGSSLLICKNKASVSRNKPSHPDTKSFPSMPVHASQVLGRVKDFLGVISEANRRLEIDAKENPGNFDIEALDGNESQIIEMDLMLGIADLHTAEAIAAAESSIAGDQPAESLSASSNETDSEDSSDDDDSDGGGNHGGENGRFIEELQKPKYQGDASAETTGKNRSKKLSKRPKIVELP</sequence>
<proteinExistence type="predicted"/>
<evidence type="ECO:0000313" key="2">
    <source>
        <dbReference type="Proteomes" id="UP001057402"/>
    </source>
</evidence>
<keyword evidence="2" id="KW-1185">Reference proteome</keyword>
<reference evidence="2" key="1">
    <citation type="journal article" date="2023" name="Front. Plant Sci.">
        <title>Chromosomal-level genome assembly of Melastoma candidum provides insights into trichome evolution.</title>
        <authorList>
            <person name="Zhong Y."/>
            <person name="Wu W."/>
            <person name="Sun C."/>
            <person name="Zou P."/>
            <person name="Liu Y."/>
            <person name="Dai S."/>
            <person name="Zhou R."/>
        </authorList>
    </citation>
    <scope>NUCLEOTIDE SEQUENCE [LARGE SCALE GENOMIC DNA]</scope>
</reference>
<evidence type="ECO:0000313" key="1">
    <source>
        <dbReference type="EMBL" id="KAI4302305.1"/>
    </source>
</evidence>
<accession>A0ACB9KXV3</accession>